<gene>
    <name evidence="1" type="ORF">EVAR_102422_1</name>
</gene>
<evidence type="ECO:0000313" key="2">
    <source>
        <dbReference type="Proteomes" id="UP000299102"/>
    </source>
</evidence>
<protein>
    <submittedName>
        <fullName evidence="1">Uncharacterized protein</fullName>
    </submittedName>
</protein>
<keyword evidence="2" id="KW-1185">Reference proteome</keyword>
<dbReference type="EMBL" id="BGZK01001465">
    <property type="protein sequence ID" value="GBP80492.1"/>
    <property type="molecule type" value="Genomic_DNA"/>
</dbReference>
<dbReference type="AlphaFoldDB" id="A0A4C1YZW1"/>
<dbReference type="Proteomes" id="UP000299102">
    <property type="component" value="Unassembled WGS sequence"/>
</dbReference>
<sequence length="67" mass="7611">MHPPPHPRPRRVAGRCRPRPEFGLSEVRLERLRDGAGKRRPLGRRAPGYVRGVAVIIGNRYGKFDAK</sequence>
<evidence type="ECO:0000313" key="1">
    <source>
        <dbReference type="EMBL" id="GBP80492.1"/>
    </source>
</evidence>
<organism evidence="1 2">
    <name type="scientific">Eumeta variegata</name>
    <name type="common">Bagworm moth</name>
    <name type="synonym">Eumeta japonica</name>
    <dbReference type="NCBI Taxonomy" id="151549"/>
    <lineage>
        <taxon>Eukaryota</taxon>
        <taxon>Metazoa</taxon>
        <taxon>Ecdysozoa</taxon>
        <taxon>Arthropoda</taxon>
        <taxon>Hexapoda</taxon>
        <taxon>Insecta</taxon>
        <taxon>Pterygota</taxon>
        <taxon>Neoptera</taxon>
        <taxon>Endopterygota</taxon>
        <taxon>Lepidoptera</taxon>
        <taxon>Glossata</taxon>
        <taxon>Ditrysia</taxon>
        <taxon>Tineoidea</taxon>
        <taxon>Psychidae</taxon>
        <taxon>Oiketicinae</taxon>
        <taxon>Eumeta</taxon>
    </lineage>
</organism>
<comment type="caution">
    <text evidence="1">The sequence shown here is derived from an EMBL/GenBank/DDBJ whole genome shotgun (WGS) entry which is preliminary data.</text>
</comment>
<proteinExistence type="predicted"/>
<accession>A0A4C1YZW1</accession>
<name>A0A4C1YZW1_EUMVA</name>
<reference evidence="1 2" key="1">
    <citation type="journal article" date="2019" name="Commun. Biol.">
        <title>The bagworm genome reveals a unique fibroin gene that provides high tensile strength.</title>
        <authorList>
            <person name="Kono N."/>
            <person name="Nakamura H."/>
            <person name="Ohtoshi R."/>
            <person name="Tomita M."/>
            <person name="Numata K."/>
            <person name="Arakawa K."/>
        </authorList>
    </citation>
    <scope>NUCLEOTIDE SEQUENCE [LARGE SCALE GENOMIC DNA]</scope>
</reference>